<comment type="caution">
    <text evidence="1">The sequence shown here is derived from an EMBL/GenBank/DDBJ whole genome shotgun (WGS) entry which is preliminary data.</text>
</comment>
<organism evidence="1 2">
    <name type="scientific">Jeotgalibacillus alimentarius</name>
    <dbReference type="NCBI Taxonomy" id="135826"/>
    <lineage>
        <taxon>Bacteria</taxon>
        <taxon>Bacillati</taxon>
        <taxon>Bacillota</taxon>
        <taxon>Bacilli</taxon>
        <taxon>Bacillales</taxon>
        <taxon>Caryophanaceae</taxon>
        <taxon>Jeotgalibacillus</taxon>
    </lineage>
</organism>
<evidence type="ECO:0000313" key="1">
    <source>
        <dbReference type="EMBL" id="KIL45559.1"/>
    </source>
</evidence>
<proteinExistence type="predicted"/>
<evidence type="ECO:0000313" key="2">
    <source>
        <dbReference type="Proteomes" id="UP000031950"/>
    </source>
</evidence>
<name>A0A0C2RV14_9BACL</name>
<protein>
    <submittedName>
        <fullName evidence="1">Uncharacterized protein</fullName>
    </submittedName>
</protein>
<dbReference type="RefSeq" id="WP_041123388.1">
    <property type="nucleotide sequence ID" value="NZ_JXRQ01000026.1"/>
</dbReference>
<keyword evidence="2" id="KW-1185">Reference proteome</keyword>
<dbReference type="Proteomes" id="UP000031950">
    <property type="component" value="Unassembled WGS sequence"/>
</dbReference>
<accession>A0A0C2RV14</accession>
<dbReference type="OrthoDB" id="2886557at2"/>
<dbReference type="PATRIC" id="fig|135826.4.peg.2834"/>
<dbReference type="AlphaFoldDB" id="A0A0C2RV14"/>
<dbReference type="STRING" id="135826.KP77_28510"/>
<sequence length="93" mass="10947">MKKYKKIMMNGDVYFREIDEATGFFESETMSEEELVELLLDEAIISEVEVNFEEIKRGIQSIPNVRSREIVEDYMDYLEELVSTLEQSHDIST</sequence>
<reference evidence="1 2" key="1">
    <citation type="submission" date="2015-01" db="EMBL/GenBank/DDBJ databases">
        <title>Genome sequence of Jeotgalibacillus alimentarius.</title>
        <authorList>
            <person name="Goh K.M."/>
            <person name="Chan K.-G."/>
            <person name="Yaakop A.S."/>
            <person name="Ee R."/>
            <person name="Gan H.M."/>
            <person name="Chan C.S."/>
        </authorList>
    </citation>
    <scope>NUCLEOTIDE SEQUENCE [LARGE SCALE GENOMIC DNA]</scope>
    <source>
        <strain evidence="1 2">YKJ-13</strain>
    </source>
</reference>
<dbReference type="EMBL" id="JXRQ01000026">
    <property type="protein sequence ID" value="KIL45559.1"/>
    <property type="molecule type" value="Genomic_DNA"/>
</dbReference>
<gene>
    <name evidence="1" type="ORF">KP77_28510</name>
</gene>